<keyword evidence="6 11" id="KW-0809">Transit peptide</keyword>
<gene>
    <name evidence="12" type="primary">KNAG0G03070</name>
    <name evidence="12" type="ordered locus">KNAG_0G03070</name>
</gene>
<keyword evidence="13" id="KW-1185">Reference proteome</keyword>
<evidence type="ECO:0000256" key="9">
    <source>
        <dbReference type="ARBA" id="ARBA00023136"/>
    </source>
</evidence>
<dbReference type="GO" id="GO:0042721">
    <property type="term" value="C:TIM22 mitochondrial import inner membrane insertion complex"/>
    <property type="evidence" value="ECO:0007669"/>
    <property type="project" value="EnsemblFungi"/>
</dbReference>
<reference evidence="12 13" key="1">
    <citation type="journal article" date="2011" name="Proc. Natl. Acad. Sci. U.S.A.">
        <title>Evolutionary erosion of yeast sex chromosomes by mating-type switching accidents.</title>
        <authorList>
            <person name="Gordon J.L."/>
            <person name="Armisen D."/>
            <person name="Proux-Wera E."/>
            <person name="Oheigeartaigh S.S."/>
            <person name="Byrne K.P."/>
            <person name="Wolfe K.H."/>
        </authorList>
    </citation>
    <scope>NUCLEOTIDE SEQUENCE [LARGE SCALE GENOMIC DNA]</scope>
    <source>
        <strain evidence="13">ATCC MYA-139 / BCRC 22969 / CBS 8797 / CCRC 22969 / KCTC 17520 / NBRC 10181 / NCYC 3082</strain>
    </source>
</reference>
<dbReference type="GO" id="GO:0008320">
    <property type="term" value="F:protein transmembrane transporter activity"/>
    <property type="evidence" value="ECO:0007669"/>
    <property type="project" value="EnsemblFungi"/>
</dbReference>
<dbReference type="EMBL" id="HE978320">
    <property type="protein sequence ID" value="CCK71364.1"/>
    <property type="molecule type" value="Genomic_DNA"/>
</dbReference>
<evidence type="ECO:0000256" key="8">
    <source>
        <dbReference type="ARBA" id="ARBA00023128"/>
    </source>
</evidence>
<keyword evidence="7 11" id="KW-1133">Transmembrane helix</keyword>
<evidence type="ECO:0000256" key="2">
    <source>
        <dbReference type="ARBA" id="ARBA00007294"/>
    </source>
</evidence>
<feature type="transmembrane region" description="Helical" evidence="11">
    <location>
        <begin position="138"/>
        <end position="157"/>
    </location>
</feature>
<evidence type="ECO:0000256" key="10">
    <source>
        <dbReference type="PIRSR" id="PIRSR607992-1"/>
    </source>
</evidence>
<keyword evidence="3" id="KW-0813">Transport</keyword>
<evidence type="ECO:0000256" key="7">
    <source>
        <dbReference type="ARBA" id="ARBA00022989"/>
    </source>
</evidence>
<dbReference type="InterPro" id="IPR007992">
    <property type="entry name" value="CybS"/>
</dbReference>
<comment type="subcellular location">
    <subcellularLocation>
        <location evidence="1 11">Mitochondrion inner membrane</location>
        <topology evidence="1 11">Multi-pass membrane protein</topology>
    </subcellularLocation>
</comment>
<dbReference type="OrthoDB" id="18577at2759"/>
<dbReference type="Gene3D" id="1.20.1300.10">
    <property type="entry name" value="Fumarate reductase/succinate dehydrogenase, transmembrane subunit"/>
    <property type="match status" value="1"/>
</dbReference>
<dbReference type="GO" id="GO:0006915">
    <property type="term" value="P:apoptotic process"/>
    <property type="evidence" value="ECO:0007669"/>
    <property type="project" value="EnsemblFungi"/>
</dbReference>
<dbReference type="GO" id="GO:0034599">
    <property type="term" value="P:cellular response to oxidative stress"/>
    <property type="evidence" value="ECO:0007669"/>
    <property type="project" value="EnsemblFungi"/>
</dbReference>
<dbReference type="GO" id="GO:0045039">
    <property type="term" value="P:protein insertion into mitochondrial inner membrane"/>
    <property type="evidence" value="ECO:0007669"/>
    <property type="project" value="EnsemblFungi"/>
</dbReference>
<dbReference type="GO" id="GO:0006121">
    <property type="term" value="P:mitochondrial electron transport, succinate to ubiquinone"/>
    <property type="evidence" value="ECO:0007669"/>
    <property type="project" value="TreeGrafter"/>
</dbReference>
<evidence type="ECO:0000256" key="11">
    <source>
        <dbReference type="RuleBase" id="RU364031"/>
    </source>
</evidence>
<dbReference type="eggNOG" id="KOG4097">
    <property type="taxonomic scope" value="Eukaryota"/>
</dbReference>
<dbReference type="GO" id="GO:0020037">
    <property type="term" value="F:heme binding"/>
    <property type="evidence" value="ECO:0007669"/>
    <property type="project" value="TreeGrafter"/>
</dbReference>
<evidence type="ECO:0000313" key="12">
    <source>
        <dbReference type="EMBL" id="CCK71364.1"/>
    </source>
</evidence>
<proteinExistence type="inferred from homology"/>
<protein>
    <recommendedName>
        <fullName evidence="11">Succinate dehydrogenase [ubiquinone] cytochrome b small subunit</fullName>
    </recommendedName>
</protein>
<evidence type="ECO:0000313" key="13">
    <source>
        <dbReference type="Proteomes" id="UP000006310"/>
    </source>
</evidence>
<feature type="transmembrane region" description="Helical" evidence="11">
    <location>
        <begin position="77"/>
        <end position="99"/>
    </location>
</feature>
<feature type="transmembrane region" description="Helical" evidence="11">
    <location>
        <begin position="105"/>
        <end position="126"/>
    </location>
</feature>
<evidence type="ECO:0000256" key="4">
    <source>
        <dbReference type="ARBA" id="ARBA00022692"/>
    </source>
</evidence>
<dbReference type="Proteomes" id="UP000006310">
    <property type="component" value="Chromosome 7"/>
</dbReference>
<accession>J7S859</accession>
<reference evidence="13" key="2">
    <citation type="submission" date="2012-08" db="EMBL/GenBank/DDBJ databases">
        <title>Genome sequence of Kazachstania naganishii.</title>
        <authorList>
            <person name="Gordon J.L."/>
            <person name="Armisen D."/>
            <person name="Proux-Wera E."/>
            <person name="OhEigeartaigh S.S."/>
            <person name="Byrne K.P."/>
            <person name="Wolfe K.H."/>
        </authorList>
    </citation>
    <scope>NUCLEOTIDE SEQUENCE [LARGE SCALE GENOMIC DNA]</scope>
    <source>
        <strain evidence="13">ATCC MYA-139 / BCRC 22969 / CBS 8797 / CCRC 22969 / KCTC 17520 / NBRC 10181 / NCYC 3082</strain>
    </source>
</reference>
<evidence type="ECO:0000256" key="6">
    <source>
        <dbReference type="ARBA" id="ARBA00022946"/>
    </source>
</evidence>
<dbReference type="PANTHER" id="PTHR13337:SF2">
    <property type="entry name" value="SUCCINATE DEHYDROGENASE [UBIQUINONE] CYTOCHROME B SMALL SUBUNIT, MITOCHONDRIAL"/>
    <property type="match status" value="1"/>
</dbReference>
<dbReference type="PANTHER" id="PTHR13337">
    <property type="entry name" value="SUCCINATE DEHYDROGENASE"/>
    <property type="match status" value="1"/>
</dbReference>
<dbReference type="GO" id="GO:0046685">
    <property type="term" value="P:response to arsenic-containing substance"/>
    <property type="evidence" value="ECO:0007669"/>
    <property type="project" value="EnsemblFungi"/>
</dbReference>
<feature type="binding site" evidence="10">
    <location>
        <position position="126"/>
    </location>
    <ligand>
        <name>a ubiquinone</name>
        <dbReference type="ChEBI" id="CHEBI:16389"/>
        <note>ligand shared with IP/SDHB</note>
    </ligand>
</feature>
<dbReference type="STRING" id="1071383.J7S859"/>
<keyword evidence="9 11" id="KW-0472">Membrane</keyword>
<dbReference type="GO" id="GO:0048039">
    <property type="term" value="F:ubiquinone binding"/>
    <property type="evidence" value="ECO:0007669"/>
    <property type="project" value="TreeGrafter"/>
</dbReference>
<dbReference type="GO" id="GO:0006099">
    <property type="term" value="P:tricarboxylic acid cycle"/>
    <property type="evidence" value="ECO:0007669"/>
    <property type="project" value="TreeGrafter"/>
</dbReference>
<dbReference type="Pfam" id="PF05328">
    <property type="entry name" value="CybS"/>
    <property type="match status" value="1"/>
</dbReference>
<sequence length="185" mass="20892">MFGLKCALSRSCLASNSSSSLWRAASIRRTYILPMAKKHSSTKEAPAVESTEPQAVVGKLKPPKSPLNEYQAAYQRIISYTLIPVTIIPFYTAYAGIALYPTLDFAISSLFIAYCHYGFKSLILEYLPTAKFPRTHRFSTWGLYLASLLSMCGVYQLETENNGVFDLIARLWNYDERNLYVFGKN</sequence>
<name>J7S859_HUIN7</name>
<keyword evidence="5 11" id="KW-0999">Mitochondrion inner membrane</keyword>
<evidence type="ECO:0000256" key="1">
    <source>
        <dbReference type="ARBA" id="ARBA00004448"/>
    </source>
</evidence>
<evidence type="ECO:0000256" key="5">
    <source>
        <dbReference type="ARBA" id="ARBA00022792"/>
    </source>
</evidence>
<evidence type="ECO:0000256" key="3">
    <source>
        <dbReference type="ARBA" id="ARBA00022448"/>
    </source>
</evidence>
<dbReference type="InterPro" id="IPR034804">
    <property type="entry name" value="SQR/QFR_C/D"/>
</dbReference>
<dbReference type="KEGG" id="kng:KNAG_0G03070"/>
<comment type="similarity">
    <text evidence="2 11">Belongs to the CybS family.</text>
</comment>
<dbReference type="GeneID" id="34527088"/>
<dbReference type="GO" id="GO:0006970">
    <property type="term" value="P:response to osmotic stress"/>
    <property type="evidence" value="ECO:0007669"/>
    <property type="project" value="EnsemblFungi"/>
</dbReference>
<keyword evidence="8 11" id="KW-0496">Mitochondrion</keyword>
<dbReference type="OMA" id="FIAYCHY"/>
<dbReference type="RefSeq" id="XP_022465610.1">
    <property type="nucleotide sequence ID" value="XM_022609189.1"/>
</dbReference>
<keyword evidence="4 11" id="KW-0812">Transmembrane</keyword>
<organism evidence="12 13">
    <name type="scientific">Huiozyma naganishii (strain ATCC MYA-139 / BCRC 22969 / CBS 8797 / KCTC 17520 / NBRC 10181 / NCYC 3082 / Yp74L-3)</name>
    <name type="common">Yeast</name>
    <name type="synonym">Kazachstania naganishii</name>
    <dbReference type="NCBI Taxonomy" id="1071383"/>
    <lineage>
        <taxon>Eukaryota</taxon>
        <taxon>Fungi</taxon>
        <taxon>Dikarya</taxon>
        <taxon>Ascomycota</taxon>
        <taxon>Saccharomycotina</taxon>
        <taxon>Saccharomycetes</taxon>
        <taxon>Saccharomycetales</taxon>
        <taxon>Saccharomycetaceae</taxon>
        <taxon>Huiozyma</taxon>
    </lineage>
</organism>
<dbReference type="AlphaFoldDB" id="J7S859"/>
<dbReference type="HOGENOM" id="CLU_096618_0_1_1"/>